<sequence>MPNLTSYHAPSIHSNRELPKTYCDLIRHEIDYKHFLRTRIANIHSSLSFTNKKHFIPAKNIPRRRYYDHNQRLFHVYQHNLQLCKKILEIWTNNGKQQGGVDCHNENYRQQINISHFRLRQKQCKDKIENENKRFIHSMIYHRKKYQPIHDRSTAYKDFEKHLKLLKTMSQYPKYILTNPIHKNLFNYDNLPEYVYYNFSQFYNLKPNTSLQTSCQALPRSYKLIKQKASANKTKSNKQIKTPMKSTYVENFIQQTLNDAIYIYNQSFPSVSTSVKSLYTQNNQRSKSRSYQQQKPFHSVSCRQLLEPWSNTRQQKKISKNIINKVN</sequence>
<dbReference type="OrthoDB" id="10009473at2759"/>
<evidence type="ECO:0000313" key="4">
    <source>
        <dbReference type="Proteomes" id="UP000663877"/>
    </source>
</evidence>
<reference evidence="1" key="1">
    <citation type="submission" date="2021-02" db="EMBL/GenBank/DDBJ databases">
        <authorList>
            <person name="Nowell W R."/>
        </authorList>
    </citation>
    <scope>NUCLEOTIDE SEQUENCE</scope>
</reference>
<comment type="caution">
    <text evidence="1">The sequence shown here is derived from an EMBL/GenBank/DDBJ whole genome shotgun (WGS) entry which is preliminary data.</text>
</comment>
<dbReference type="Proteomes" id="UP000663877">
    <property type="component" value="Unassembled WGS sequence"/>
</dbReference>
<protein>
    <submittedName>
        <fullName evidence="1">Uncharacterized protein</fullName>
    </submittedName>
</protein>
<proteinExistence type="predicted"/>
<dbReference type="AlphaFoldDB" id="A0A815DY35"/>
<accession>A0A815DY35</accession>
<evidence type="ECO:0000313" key="3">
    <source>
        <dbReference type="Proteomes" id="UP000663832"/>
    </source>
</evidence>
<dbReference type="EMBL" id="CAJNOI010000523">
    <property type="protein sequence ID" value="CAF1299595.1"/>
    <property type="molecule type" value="Genomic_DNA"/>
</dbReference>
<evidence type="ECO:0000313" key="2">
    <source>
        <dbReference type="EMBL" id="CAF1575133.1"/>
    </source>
</evidence>
<dbReference type="EMBL" id="CAJNOM010000884">
    <property type="protein sequence ID" value="CAF1575133.1"/>
    <property type="molecule type" value="Genomic_DNA"/>
</dbReference>
<dbReference type="Proteomes" id="UP000663832">
    <property type="component" value="Unassembled WGS sequence"/>
</dbReference>
<gene>
    <name evidence="1" type="ORF">BJG266_LOCUS32209</name>
    <name evidence="2" type="ORF">QVE165_LOCUS49283</name>
</gene>
<keyword evidence="3" id="KW-1185">Reference proteome</keyword>
<evidence type="ECO:0000313" key="1">
    <source>
        <dbReference type="EMBL" id="CAF1299595.1"/>
    </source>
</evidence>
<organism evidence="1 4">
    <name type="scientific">Adineta steineri</name>
    <dbReference type="NCBI Taxonomy" id="433720"/>
    <lineage>
        <taxon>Eukaryota</taxon>
        <taxon>Metazoa</taxon>
        <taxon>Spiralia</taxon>
        <taxon>Gnathifera</taxon>
        <taxon>Rotifera</taxon>
        <taxon>Eurotatoria</taxon>
        <taxon>Bdelloidea</taxon>
        <taxon>Adinetida</taxon>
        <taxon>Adinetidae</taxon>
        <taxon>Adineta</taxon>
    </lineage>
</organism>
<name>A0A815DY35_9BILA</name>